<gene>
    <name evidence="1" type="ORF">B1A_20730</name>
</gene>
<name>T0Y2T9_9ZZZZ</name>
<reference evidence="1" key="2">
    <citation type="journal article" date="2014" name="ISME J.">
        <title>Microbial stratification in low pH oxic and suboxic macroscopic growths along an acid mine drainage.</title>
        <authorList>
            <person name="Mendez-Garcia C."/>
            <person name="Mesa V."/>
            <person name="Sprenger R.R."/>
            <person name="Richter M."/>
            <person name="Diez M.S."/>
            <person name="Solano J."/>
            <person name="Bargiela R."/>
            <person name="Golyshina O.V."/>
            <person name="Manteca A."/>
            <person name="Ramos J.L."/>
            <person name="Gallego J.R."/>
            <person name="Llorente I."/>
            <person name="Martins Dos Santos V.A."/>
            <person name="Jensen O.N."/>
            <person name="Pelaez A.I."/>
            <person name="Sanchez J."/>
            <person name="Ferrer M."/>
        </authorList>
    </citation>
    <scope>NUCLEOTIDE SEQUENCE</scope>
</reference>
<dbReference type="Gene3D" id="3.40.50.1000">
    <property type="entry name" value="HAD superfamily/HAD-like"/>
    <property type="match status" value="1"/>
</dbReference>
<dbReference type="InterPro" id="IPR036412">
    <property type="entry name" value="HAD-like_sf"/>
</dbReference>
<dbReference type="GO" id="GO:0005975">
    <property type="term" value="P:carbohydrate metabolic process"/>
    <property type="evidence" value="ECO:0007669"/>
    <property type="project" value="InterPro"/>
</dbReference>
<organism evidence="1">
    <name type="scientific">mine drainage metagenome</name>
    <dbReference type="NCBI Taxonomy" id="410659"/>
    <lineage>
        <taxon>unclassified sequences</taxon>
        <taxon>metagenomes</taxon>
        <taxon>ecological metagenomes</taxon>
    </lineage>
</organism>
<dbReference type="EMBL" id="AUZX01015305">
    <property type="protein sequence ID" value="EQD29401.1"/>
    <property type="molecule type" value="Genomic_DNA"/>
</dbReference>
<dbReference type="InterPro" id="IPR004446">
    <property type="entry name" value="Heptose_bisP_phosphatase"/>
</dbReference>
<dbReference type="SUPFAM" id="SSF56784">
    <property type="entry name" value="HAD-like"/>
    <property type="match status" value="1"/>
</dbReference>
<dbReference type="PANTHER" id="PTHR42891">
    <property type="entry name" value="D-GLYCERO-BETA-D-MANNO-HEPTOSE-1,7-BISPHOSPHATE 7-PHOSPHATASE"/>
    <property type="match status" value="1"/>
</dbReference>
<evidence type="ECO:0000313" key="1">
    <source>
        <dbReference type="EMBL" id="EQD29401.1"/>
    </source>
</evidence>
<protein>
    <submittedName>
        <fullName evidence="1">Histidinol-phosphate phosphatase family protein</fullName>
    </submittedName>
</protein>
<dbReference type="AlphaFoldDB" id="T0Y2T9"/>
<dbReference type="PANTHER" id="PTHR42891:SF1">
    <property type="entry name" value="D-GLYCERO-BETA-D-MANNO-HEPTOSE-1,7-BISPHOSPHATE 7-PHOSPHATASE"/>
    <property type="match status" value="1"/>
</dbReference>
<dbReference type="InterPro" id="IPR023214">
    <property type="entry name" value="HAD_sf"/>
</dbReference>
<sequence length="125" mass="13856">FGEDFVRETHLYMNEVLSKEGAHLDGFFYCPHYKEAEVEAYRVSCGCRKPLPGMLEEALKTFHGDPRSSMMVGDSRGDVLAGKSLGCHNFWIVPEEAGQKDDLAFRVASFAEAVNHFLAVLGVLG</sequence>
<dbReference type="NCBIfam" id="TIGR01662">
    <property type="entry name" value="HAD-SF-IIIA"/>
    <property type="match status" value="1"/>
</dbReference>
<dbReference type="GO" id="GO:0016791">
    <property type="term" value="F:phosphatase activity"/>
    <property type="evidence" value="ECO:0007669"/>
    <property type="project" value="InterPro"/>
</dbReference>
<accession>T0Y2T9</accession>
<reference evidence="1" key="1">
    <citation type="submission" date="2013-08" db="EMBL/GenBank/DDBJ databases">
        <authorList>
            <person name="Mendez C."/>
            <person name="Richter M."/>
            <person name="Ferrer M."/>
            <person name="Sanchez J."/>
        </authorList>
    </citation>
    <scope>NUCLEOTIDE SEQUENCE</scope>
</reference>
<feature type="non-terminal residue" evidence="1">
    <location>
        <position position="1"/>
    </location>
</feature>
<dbReference type="Pfam" id="PF13242">
    <property type="entry name" value="Hydrolase_like"/>
    <property type="match status" value="1"/>
</dbReference>
<dbReference type="InterPro" id="IPR006549">
    <property type="entry name" value="HAD-SF_hydro_IIIA"/>
</dbReference>
<proteinExistence type="predicted"/>
<comment type="caution">
    <text evidence="1">The sequence shown here is derived from an EMBL/GenBank/DDBJ whole genome shotgun (WGS) entry which is preliminary data.</text>
</comment>